<evidence type="ECO:0000313" key="4">
    <source>
        <dbReference type="Proteomes" id="UP000077519"/>
    </source>
</evidence>
<dbReference type="InterPro" id="IPR011059">
    <property type="entry name" value="Metal-dep_hydrolase_composite"/>
</dbReference>
<accession>A0A177YFA6</accession>
<dbReference type="Gene3D" id="3.10.310.70">
    <property type="match status" value="1"/>
</dbReference>
<dbReference type="PANTHER" id="PTHR22642:SF2">
    <property type="entry name" value="PROTEIN LONG AFTER FAR-RED 3"/>
    <property type="match status" value="1"/>
</dbReference>
<dbReference type="SUPFAM" id="SSF51338">
    <property type="entry name" value="Composite domain of metallo-dependent hydrolases"/>
    <property type="match status" value="1"/>
</dbReference>
<feature type="domain" description="Amidohydrolase 3" evidence="2">
    <location>
        <begin position="46"/>
        <end position="529"/>
    </location>
</feature>
<dbReference type="SUPFAM" id="SSF51556">
    <property type="entry name" value="Metallo-dependent hydrolases"/>
    <property type="match status" value="1"/>
</dbReference>
<keyword evidence="3" id="KW-0378">Hydrolase</keyword>
<proteinExistence type="predicted"/>
<dbReference type="RefSeq" id="WP_068424089.1">
    <property type="nucleotide sequence ID" value="NZ_LVHI01000012.1"/>
</dbReference>
<protein>
    <submittedName>
        <fullName evidence="3">Amidohydrolase</fullName>
    </submittedName>
</protein>
<feature type="region of interest" description="Disordered" evidence="1">
    <location>
        <begin position="495"/>
        <end position="515"/>
    </location>
</feature>
<name>A0A177YFA6_9NOCA</name>
<dbReference type="InterPro" id="IPR013108">
    <property type="entry name" value="Amidohydro_3"/>
</dbReference>
<comment type="caution">
    <text evidence="3">The sequence shown here is derived from an EMBL/GenBank/DDBJ whole genome shotgun (WGS) entry which is preliminary data.</text>
</comment>
<evidence type="ECO:0000256" key="1">
    <source>
        <dbReference type="SAM" id="MobiDB-lite"/>
    </source>
</evidence>
<keyword evidence="4" id="KW-1185">Reference proteome</keyword>
<dbReference type="InterPro" id="IPR032466">
    <property type="entry name" value="Metal_Hydrolase"/>
</dbReference>
<sequence>MSTQLFLGGRIYSASAPDATAMAVTDGIVTWTGEDRTGRALHPGAEEFDLAGAFVAPAFVDAHVHTTAHGLLLGGLDLSASRSHAQCLDELRRHAARTDDAVIWGHGFDESHWPDGGAPTTSELDAIAPGRAVYLTRVDSHSAACSTVLRAACPDLANAIGFHPELPVTAAAHHVVRAAARSLLTPAARDAARRRMLDAAAAAGICAVHECGGPDVSGLGDFTELLATEHGVEVRGYWGEAVTSAAEARDLLARTGAHGLAGDVFVDGSLGSHTAWLTDDYTDVPGRGTSYLDVDAIAAHVAACTEVGVQAGFHAIGDAAVTAVVDGFARVAASVGGPALAARGHRVEHLEMVSVDHAASLAAWGVIASMQPRFDRLWGGDDGMYAQRLGADRARALNPLAPLASAGVSLAFGSDAPATSMDPWAVLRAAVGHHTAGSGVSPRAAFAAATRGAWRAGGVRDGLAGTLTPGAPASFAMWDAPELVVRAPKDGVQRWSTDPRAGVPPLPPLELDSPSPRCLRTVHRGRVIHEA</sequence>
<dbReference type="Pfam" id="PF07969">
    <property type="entry name" value="Amidohydro_3"/>
    <property type="match status" value="1"/>
</dbReference>
<organism evidence="3 4">
    <name type="scientific">Rhodococcoides kyotonense</name>
    <dbReference type="NCBI Taxonomy" id="398843"/>
    <lineage>
        <taxon>Bacteria</taxon>
        <taxon>Bacillati</taxon>
        <taxon>Actinomycetota</taxon>
        <taxon>Actinomycetes</taxon>
        <taxon>Mycobacteriales</taxon>
        <taxon>Nocardiaceae</taxon>
        <taxon>Rhodococcoides</taxon>
    </lineage>
</organism>
<evidence type="ECO:0000313" key="3">
    <source>
        <dbReference type="EMBL" id="OAK54193.1"/>
    </source>
</evidence>
<dbReference type="PANTHER" id="PTHR22642">
    <property type="entry name" value="IMIDAZOLONEPROPIONASE"/>
    <property type="match status" value="1"/>
</dbReference>
<reference evidence="3 4" key="1">
    <citation type="submission" date="2016-03" db="EMBL/GenBank/DDBJ databases">
        <title>Genome sequence of Rhodococcus kyotonensis KB10.</title>
        <authorList>
            <person name="Jeong H."/>
            <person name="Hong C.E."/>
            <person name="Jo S.H."/>
            <person name="Park J.M."/>
        </authorList>
    </citation>
    <scope>NUCLEOTIDE SEQUENCE [LARGE SCALE GENOMIC DNA]</scope>
    <source>
        <strain evidence="3 4">KB10</strain>
    </source>
</reference>
<gene>
    <name evidence="3" type="ORF">A3K89_01795</name>
</gene>
<dbReference type="Gene3D" id="3.20.20.140">
    <property type="entry name" value="Metal-dependent hydrolases"/>
    <property type="match status" value="1"/>
</dbReference>
<evidence type="ECO:0000259" key="2">
    <source>
        <dbReference type="Pfam" id="PF07969"/>
    </source>
</evidence>
<dbReference type="Gene3D" id="2.30.40.10">
    <property type="entry name" value="Urease, subunit C, domain 1"/>
    <property type="match status" value="1"/>
</dbReference>
<dbReference type="GO" id="GO:0016810">
    <property type="term" value="F:hydrolase activity, acting on carbon-nitrogen (but not peptide) bonds"/>
    <property type="evidence" value="ECO:0007669"/>
    <property type="project" value="InterPro"/>
</dbReference>
<dbReference type="Proteomes" id="UP000077519">
    <property type="component" value="Unassembled WGS sequence"/>
</dbReference>
<dbReference type="AlphaFoldDB" id="A0A177YFA6"/>
<dbReference type="EMBL" id="LVHI01000012">
    <property type="protein sequence ID" value="OAK54193.1"/>
    <property type="molecule type" value="Genomic_DNA"/>
</dbReference>